<feature type="compositionally biased region" description="Polar residues" evidence="1">
    <location>
        <begin position="97"/>
        <end position="126"/>
    </location>
</feature>
<keyword evidence="3" id="KW-1185">Reference proteome</keyword>
<proteinExistence type="predicted"/>
<comment type="caution">
    <text evidence="2">The sequence shown here is derived from an EMBL/GenBank/DDBJ whole genome shotgun (WGS) entry which is preliminary data.</text>
</comment>
<evidence type="ECO:0000313" key="3">
    <source>
        <dbReference type="Proteomes" id="UP000317421"/>
    </source>
</evidence>
<sequence length="126" mass="13337">MLTTLPPVRVSLSSDRSPLVVEKFKTRDCCCASITTFDVSAEASIVSVSVISSSPPVSRTVWPLMPVAKVMVLGPAFALARKIASRSENWPGDKSKSTTSDRVSTTNPPDGIATLSSSNAPMSNRP</sequence>
<protein>
    <submittedName>
        <fullName evidence="2">Uncharacterized protein</fullName>
    </submittedName>
</protein>
<gene>
    <name evidence="2" type="ORF">Pla108_38280</name>
</gene>
<dbReference type="EMBL" id="SJPR01000007">
    <property type="protein sequence ID" value="TWT94116.1"/>
    <property type="molecule type" value="Genomic_DNA"/>
</dbReference>
<reference evidence="2 3" key="1">
    <citation type="submission" date="2019-02" db="EMBL/GenBank/DDBJ databases">
        <title>Deep-cultivation of Planctomycetes and their phenomic and genomic characterization uncovers novel biology.</title>
        <authorList>
            <person name="Wiegand S."/>
            <person name="Jogler M."/>
            <person name="Boedeker C."/>
            <person name="Pinto D."/>
            <person name="Vollmers J."/>
            <person name="Rivas-Marin E."/>
            <person name="Kohn T."/>
            <person name="Peeters S.H."/>
            <person name="Heuer A."/>
            <person name="Rast P."/>
            <person name="Oberbeckmann S."/>
            <person name="Bunk B."/>
            <person name="Jeske O."/>
            <person name="Meyerdierks A."/>
            <person name="Storesund J.E."/>
            <person name="Kallscheuer N."/>
            <person name="Luecker S."/>
            <person name="Lage O.M."/>
            <person name="Pohl T."/>
            <person name="Merkel B.J."/>
            <person name="Hornburger P."/>
            <person name="Mueller R.-W."/>
            <person name="Bruemmer F."/>
            <person name="Labrenz M."/>
            <person name="Spormann A.M."/>
            <person name="Op Den Camp H."/>
            <person name="Overmann J."/>
            <person name="Amann R."/>
            <person name="Jetten M.S.M."/>
            <person name="Mascher T."/>
            <person name="Medema M.H."/>
            <person name="Devos D.P."/>
            <person name="Kaster A.-K."/>
            <person name="Ovreas L."/>
            <person name="Rohde M."/>
            <person name="Galperin M.Y."/>
            <person name="Jogler C."/>
        </authorList>
    </citation>
    <scope>NUCLEOTIDE SEQUENCE [LARGE SCALE GENOMIC DNA]</scope>
    <source>
        <strain evidence="2 3">Pla108</strain>
    </source>
</reference>
<dbReference type="Proteomes" id="UP000317421">
    <property type="component" value="Unassembled WGS sequence"/>
</dbReference>
<evidence type="ECO:0000256" key="1">
    <source>
        <dbReference type="SAM" id="MobiDB-lite"/>
    </source>
</evidence>
<dbReference type="AlphaFoldDB" id="A0A5C6A3Y0"/>
<evidence type="ECO:0000313" key="2">
    <source>
        <dbReference type="EMBL" id="TWT94116.1"/>
    </source>
</evidence>
<organism evidence="2 3">
    <name type="scientific">Botrimarina colliarenosi</name>
    <dbReference type="NCBI Taxonomy" id="2528001"/>
    <lineage>
        <taxon>Bacteria</taxon>
        <taxon>Pseudomonadati</taxon>
        <taxon>Planctomycetota</taxon>
        <taxon>Planctomycetia</taxon>
        <taxon>Pirellulales</taxon>
        <taxon>Lacipirellulaceae</taxon>
        <taxon>Botrimarina</taxon>
    </lineage>
</organism>
<accession>A0A5C6A3Y0</accession>
<name>A0A5C6A3Y0_9BACT</name>
<feature type="region of interest" description="Disordered" evidence="1">
    <location>
        <begin position="88"/>
        <end position="126"/>
    </location>
</feature>